<reference evidence="4 5" key="1">
    <citation type="submission" date="2022-12" db="EMBL/GenBank/DDBJ databases">
        <title>Sphingomonas abieness sp. nov., an endophytic bacterium isolated from Abies koreana.</title>
        <authorList>
            <person name="Jiang L."/>
            <person name="Lee J."/>
        </authorList>
    </citation>
    <scope>NUCLEOTIDE SEQUENCE [LARGE SCALE GENOMIC DNA]</scope>
    <source>
        <strain evidence="5">PAMB 00755</strain>
    </source>
</reference>
<dbReference type="InterPro" id="IPR035919">
    <property type="entry name" value="EAL_sf"/>
</dbReference>
<dbReference type="Gene3D" id="3.20.20.450">
    <property type="entry name" value="EAL domain"/>
    <property type="match status" value="1"/>
</dbReference>
<feature type="transmembrane region" description="Helical" evidence="1">
    <location>
        <begin position="63"/>
        <end position="81"/>
    </location>
</feature>
<dbReference type="InterPro" id="IPR052155">
    <property type="entry name" value="Biofilm_reg_signaling"/>
</dbReference>
<evidence type="ECO:0000256" key="1">
    <source>
        <dbReference type="SAM" id="Phobius"/>
    </source>
</evidence>
<dbReference type="InterPro" id="IPR043128">
    <property type="entry name" value="Rev_trsase/Diguanyl_cyclase"/>
</dbReference>
<proteinExistence type="predicted"/>
<feature type="domain" description="EAL" evidence="2">
    <location>
        <begin position="278"/>
        <end position="528"/>
    </location>
</feature>
<evidence type="ECO:0000259" key="2">
    <source>
        <dbReference type="PROSITE" id="PS50883"/>
    </source>
</evidence>
<dbReference type="SUPFAM" id="SSF55073">
    <property type="entry name" value="Nucleotide cyclase"/>
    <property type="match status" value="1"/>
</dbReference>
<dbReference type="InterPro" id="IPR000160">
    <property type="entry name" value="GGDEF_dom"/>
</dbReference>
<name>A0ABY7NIS8_9SPHN</name>
<dbReference type="PANTHER" id="PTHR44757:SF2">
    <property type="entry name" value="BIOFILM ARCHITECTURE MAINTENANCE PROTEIN MBAA"/>
    <property type="match status" value="1"/>
</dbReference>
<feature type="transmembrane region" description="Helical" evidence="1">
    <location>
        <begin position="21"/>
        <end position="43"/>
    </location>
</feature>
<dbReference type="InterPro" id="IPR001633">
    <property type="entry name" value="EAL_dom"/>
</dbReference>
<evidence type="ECO:0000313" key="5">
    <source>
        <dbReference type="Proteomes" id="UP001210865"/>
    </source>
</evidence>
<gene>
    <name evidence="4" type="ORF">PBT88_14720</name>
</gene>
<dbReference type="SUPFAM" id="SSF141868">
    <property type="entry name" value="EAL domain-like"/>
    <property type="match status" value="1"/>
</dbReference>
<dbReference type="PROSITE" id="PS50883">
    <property type="entry name" value="EAL"/>
    <property type="match status" value="1"/>
</dbReference>
<dbReference type="RefSeq" id="WP_270076079.1">
    <property type="nucleotide sequence ID" value="NZ_CP115174.1"/>
</dbReference>
<dbReference type="CDD" id="cd01949">
    <property type="entry name" value="GGDEF"/>
    <property type="match status" value="1"/>
</dbReference>
<dbReference type="Gene3D" id="3.30.70.270">
    <property type="match status" value="1"/>
</dbReference>
<keyword evidence="5" id="KW-1185">Reference proteome</keyword>
<feature type="domain" description="GGDEF" evidence="3">
    <location>
        <begin position="135"/>
        <end position="269"/>
    </location>
</feature>
<dbReference type="InterPro" id="IPR029787">
    <property type="entry name" value="Nucleotide_cyclase"/>
</dbReference>
<protein>
    <submittedName>
        <fullName evidence="4">EAL domain-containing protein</fullName>
    </submittedName>
</protein>
<dbReference type="NCBIfam" id="TIGR00254">
    <property type="entry name" value="GGDEF"/>
    <property type="match status" value="1"/>
</dbReference>
<evidence type="ECO:0000313" key="4">
    <source>
        <dbReference type="EMBL" id="WBO21430.1"/>
    </source>
</evidence>
<keyword evidence="1" id="KW-0812">Transmembrane</keyword>
<dbReference type="SMART" id="SM00052">
    <property type="entry name" value="EAL"/>
    <property type="match status" value="1"/>
</dbReference>
<dbReference type="EMBL" id="CP115174">
    <property type="protein sequence ID" value="WBO21430.1"/>
    <property type="molecule type" value="Genomic_DNA"/>
</dbReference>
<dbReference type="Proteomes" id="UP001210865">
    <property type="component" value="Chromosome"/>
</dbReference>
<dbReference type="Pfam" id="PF00990">
    <property type="entry name" value="GGDEF"/>
    <property type="match status" value="1"/>
</dbReference>
<dbReference type="PROSITE" id="PS50887">
    <property type="entry name" value="GGDEF"/>
    <property type="match status" value="1"/>
</dbReference>
<dbReference type="PANTHER" id="PTHR44757">
    <property type="entry name" value="DIGUANYLATE CYCLASE DGCP"/>
    <property type="match status" value="1"/>
</dbReference>
<accession>A0ABY7NIS8</accession>
<keyword evidence="1" id="KW-0472">Membrane</keyword>
<dbReference type="SMART" id="SM00267">
    <property type="entry name" value="GGDEF"/>
    <property type="match status" value="1"/>
</dbReference>
<evidence type="ECO:0000259" key="3">
    <source>
        <dbReference type="PROSITE" id="PS50887"/>
    </source>
</evidence>
<dbReference type="CDD" id="cd01948">
    <property type="entry name" value="EAL"/>
    <property type="match status" value="1"/>
</dbReference>
<organism evidence="4 5">
    <name type="scientific">Sphingomonas abietis</name>
    <dbReference type="NCBI Taxonomy" id="3012344"/>
    <lineage>
        <taxon>Bacteria</taxon>
        <taxon>Pseudomonadati</taxon>
        <taxon>Pseudomonadota</taxon>
        <taxon>Alphaproteobacteria</taxon>
        <taxon>Sphingomonadales</taxon>
        <taxon>Sphingomonadaceae</taxon>
        <taxon>Sphingomonas</taxon>
    </lineage>
</organism>
<dbReference type="Pfam" id="PF00563">
    <property type="entry name" value="EAL"/>
    <property type="match status" value="1"/>
</dbReference>
<keyword evidence="1" id="KW-1133">Transmembrane helix</keyword>
<sequence>MAKRRADDNYAARAVSRARRDLVTGGIVLAGIVIFAGSGWHYVGSLENLLGRTSHARDIGSSDRMLIAGMLLNLALILFGWRRYRDLVTTSSQRDEAEARATTLARTDDLTGFLNRRSLAEEGAAMIAQAMRRDKAVALLIVDLDHFKTVNEMHGHLAGDTILRAAADIIRKALPASAVSGRLDGDEFAVLLPFDARHTSTVDSIADYIVGALGQPLITKTVTAHIGASIGIARSESDCHSVEALLRRANIAMHAAKGAGRGRHAWFDATMERELVSRNAVEAGLREGIPLGQFVPYYEPQIDLETGKIIGFEVLARWEHPTRGVIPPDNFIPVAEECGLIADMSVSVMRRAFLEARDWDPSITLSVNIAPAQLKDPWLAQKIVKLLVETGYPANRLEIEITESSLFQNLSLAQSIVGSLKNQGIRLALDDFGTGYSSLAHLRALPFDRIKIDKSFVTAMNKDPESAAIVNAISRLGESLNLPITAEGIEDQGIYDSLRKMGCNKGQGWHFGKPMAIAATRRLLAEAGLLPSARGPLPDEGLAQKRA</sequence>